<comment type="caution">
    <text evidence="6">The sequence shown here is derived from an EMBL/GenBank/DDBJ whole genome shotgun (WGS) entry which is preliminary data.</text>
</comment>
<comment type="subcellular location">
    <subcellularLocation>
        <location evidence="1">Secreted</location>
    </subcellularLocation>
</comment>
<evidence type="ECO:0000256" key="3">
    <source>
        <dbReference type="ARBA" id="ARBA00022729"/>
    </source>
</evidence>
<dbReference type="InterPro" id="IPR036852">
    <property type="entry name" value="Peptidase_S8/S53_dom_sf"/>
</dbReference>
<protein>
    <submittedName>
        <fullName evidence="6">Putative cucumisin</fullName>
        <ecNumber evidence="6">3.4.21.25</ecNumber>
    </submittedName>
</protein>
<comment type="caution">
    <text evidence="4">Lacks conserved residue(s) required for the propagation of feature annotation.</text>
</comment>
<dbReference type="GO" id="GO:0004252">
    <property type="term" value="F:serine-type endopeptidase activity"/>
    <property type="evidence" value="ECO:0007669"/>
    <property type="project" value="InterPro"/>
</dbReference>
<dbReference type="Proteomes" id="UP000238479">
    <property type="component" value="Chromosome 1"/>
</dbReference>
<comment type="similarity">
    <text evidence="2 4">Belongs to the peptidase S8 family.</text>
</comment>
<organism evidence="6 7">
    <name type="scientific">Rosa chinensis</name>
    <name type="common">China rose</name>
    <dbReference type="NCBI Taxonomy" id="74649"/>
    <lineage>
        <taxon>Eukaryota</taxon>
        <taxon>Viridiplantae</taxon>
        <taxon>Streptophyta</taxon>
        <taxon>Embryophyta</taxon>
        <taxon>Tracheophyta</taxon>
        <taxon>Spermatophyta</taxon>
        <taxon>Magnoliopsida</taxon>
        <taxon>eudicotyledons</taxon>
        <taxon>Gunneridae</taxon>
        <taxon>Pentapetalae</taxon>
        <taxon>rosids</taxon>
        <taxon>fabids</taxon>
        <taxon>Rosales</taxon>
        <taxon>Rosaceae</taxon>
        <taxon>Rosoideae</taxon>
        <taxon>Rosoideae incertae sedis</taxon>
        <taxon>Rosa</taxon>
    </lineage>
</organism>
<proteinExistence type="inferred from homology"/>
<dbReference type="Gene3D" id="3.40.50.200">
    <property type="entry name" value="Peptidase S8/S53 domain"/>
    <property type="match status" value="2"/>
</dbReference>
<accession>A0A2P6S9I0</accession>
<keyword evidence="7" id="KW-1185">Reference proteome</keyword>
<sequence>MKEVVSVFPSRTFQLQRTRSWDFIGLYEKIHQNATVESDVIIGVFDSGTWHESNEGFGPAPKKWKGACAGSKNFTCHNKIIGAPFYEPADSARDANGHGTHVASTAAGNTVKDVSYYGIAQGTATGGGAILAAFDDAIANGVGIITISIGPDKLISFNDDPLGIGTFHTMEKGILTTNHSGNDGPLGNTKSLTPWMLTVAASSTDCRIIDNVVLGNGSTLVGISLNPFTLNGTKFPLVYGNSHCSQSSAGNCSASCLDSD</sequence>
<dbReference type="EC" id="3.4.21.25" evidence="6"/>
<evidence type="ECO:0000256" key="2">
    <source>
        <dbReference type="ARBA" id="ARBA00011073"/>
    </source>
</evidence>
<dbReference type="Gene3D" id="3.50.30.30">
    <property type="match status" value="1"/>
</dbReference>
<gene>
    <name evidence="6" type="ORF">RchiOBHm_Chr1g0323311</name>
</gene>
<dbReference type="EMBL" id="PDCK01000039">
    <property type="protein sequence ID" value="PRQ55322.1"/>
    <property type="molecule type" value="Genomic_DNA"/>
</dbReference>
<keyword evidence="6" id="KW-0378">Hydrolase</keyword>
<dbReference type="GO" id="GO:0005576">
    <property type="term" value="C:extracellular region"/>
    <property type="evidence" value="ECO:0007669"/>
    <property type="project" value="UniProtKB-SubCell"/>
</dbReference>
<evidence type="ECO:0000256" key="1">
    <source>
        <dbReference type="ARBA" id="ARBA00004613"/>
    </source>
</evidence>
<dbReference type="AlphaFoldDB" id="A0A2P6S9I0"/>
<dbReference type="STRING" id="74649.A0A2P6S9I0"/>
<dbReference type="PROSITE" id="PS00137">
    <property type="entry name" value="SUBTILASE_HIS"/>
    <property type="match status" value="1"/>
</dbReference>
<name>A0A2P6S9I0_ROSCH</name>
<dbReference type="Gramene" id="PRQ55322">
    <property type="protein sequence ID" value="PRQ55322"/>
    <property type="gene ID" value="RchiOBHm_Chr1g0323311"/>
</dbReference>
<dbReference type="InterPro" id="IPR000209">
    <property type="entry name" value="Peptidase_S8/S53_dom"/>
</dbReference>
<dbReference type="SUPFAM" id="SSF52743">
    <property type="entry name" value="Subtilisin-like"/>
    <property type="match status" value="1"/>
</dbReference>
<evidence type="ECO:0000313" key="6">
    <source>
        <dbReference type="EMBL" id="PRQ55322.1"/>
    </source>
</evidence>
<keyword evidence="3" id="KW-0732">Signal</keyword>
<evidence type="ECO:0000313" key="7">
    <source>
        <dbReference type="Proteomes" id="UP000238479"/>
    </source>
</evidence>
<dbReference type="PANTHER" id="PTHR10795">
    <property type="entry name" value="PROPROTEIN CONVERTASE SUBTILISIN/KEXIN"/>
    <property type="match status" value="1"/>
</dbReference>
<evidence type="ECO:0000256" key="4">
    <source>
        <dbReference type="PROSITE-ProRule" id="PRU01240"/>
    </source>
</evidence>
<dbReference type="PROSITE" id="PS51892">
    <property type="entry name" value="SUBTILASE"/>
    <property type="match status" value="1"/>
</dbReference>
<dbReference type="InterPro" id="IPR022398">
    <property type="entry name" value="Peptidase_S8_His-AS"/>
</dbReference>
<feature type="domain" description="Peptidase S8/S53" evidence="5">
    <location>
        <begin position="39"/>
        <end position="204"/>
    </location>
</feature>
<dbReference type="Pfam" id="PF00082">
    <property type="entry name" value="Peptidase_S8"/>
    <property type="match status" value="1"/>
</dbReference>
<dbReference type="InterPro" id="IPR045051">
    <property type="entry name" value="SBT"/>
</dbReference>
<dbReference type="GO" id="GO:0006508">
    <property type="term" value="P:proteolysis"/>
    <property type="evidence" value="ECO:0007669"/>
    <property type="project" value="InterPro"/>
</dbReference>
<dbReference type="OMA" id="TWHESNE"/>
<evidence type="ECO:0000259" key="5">
    <source>
        <dbReference type="Pfam" id="PF00082"/>
    </source>
</evidence>
<reference evidence="6 7" key="1">
    <citation type="journal article" date="2018" name="Nat. Genet.">
        <title>The Rosa genome provides new insights in the design of modern roses.</title>
        <authorList>
            <person name="Bendahmane M."/>
        </authorList>
    </citation>
    <scope>NUCLEOTIDE SEQUENCE [LARGE SCALE GENOMIC DNA]</scope>
    <source>
        <strain evidence="7">cv. Old Blush</strain>
    </source>
</reference>